<dbReference type="HOGENOM" id="CLU_013238_2_1_1"/>
<dbReference type="CDD" id="cd00831">
    <property type="entry name" value="CHS_like"/>
    <property type="match status" value="1"/>
</dbReference>
<feature type="transmembrane region" description="Helical" evidence="5">
    <location>
        <begin position="64"/>
        <end position="86"/>
    </location>
</feature>
<dbReference type="STRING" id="40149.A0A0E0E071"/>
<dbReference type="PANTHER" id="PTHR31561">
    <property type="entry name" value="3-KETOACYL-COA SYNTHASE"/>
    <property type="match status" value="1"/>
</dbReference>
<dbReference type="InterPro" id="IPR013601">
    <property type="entry name" value="FAE1_typ3_polyketide_synth"/>
</dbReference>
<dbReference type="UniPathway" id="UPA00094"/>
<dbReference type="GO" id="GO:0016020">
    <property type="term" value="C:membrane"/>
    <property type="evidence" value="ECO:0007669"/>
    <property type="project" value="InterPro"/>
</dbReference>
<dbReference type="Pfam" id="PF08392">
    <property type="entry name" value="FAE1_CUT1_RppA"/>
    <property type="match status" value="1"/>
</dbReference>
<dbReference type="GO" id="GO:0016747">
    <property type="term" value="F:acyltransferase activity, transferring groups other than amino-acyl groups"/>
    <property type="evidence" value="ECO:0007669"/>
    <property type="project" value="InterPro"/>
</dbReference>
<comment type="pathway">
    <text evidence="4">Lipid metabolism; fatty acid biosynthesis.</text>
</comment>
<proteinExistence type="inferred from homology"/>
<keyword evidence="2 4" id="KW-0808">Transferase</keyword>
<feature type="domain" description="FAE" evidence="6">
    <location>
        <begin position="85"/>
        <end position="376"/>
    </location>
</feature>
<dbReference type="AlphaFoldDB" id="A0A0E0E071"/>
<evidence type="ECO:0000256" key="3">
    <source>
        <dbReference type="ARBA" id="ARBA00023315"/>
    </source>
</evidence>
<evidence type="ECO:0000256" key="5">
    <source>
        <dbReference type="SAM" id="Phobius"/>
    </source>
</evidence>
<dbReference type="eggNOG" id="ENOG502QPKZ">
    <property type="taxonomic scope" value="Eukaryota"/>
</dbReference>
<evidence type="ECO:0000256" key="2">
    <source>
        <dbReference type="ARBA" id="ARBA00022679"/>
    </source>
</evidence>
<reference evidence="8" key="2">
    <citation type="submission" date="2018-05" db="EMBL/GenBank/DDBJ databases">
        <title>OmerRS3 (Oryza meridionalis Reference Sequence Version 3).</title>
        <authorList>
            <person name="Zhang J."/>
            <person name="Kudrna D."/>
            <person name="Lee S."/>
            <person name="Talag J."/>
            <person name="Welchert J."/>
            <person name="Wing R.A."/>
        </authorList>
    </citation>
    <scope>NUCLEOTIDE SEQUENCE [LARGE SCALE GENOMIC DNA]</scope>
    <source>
        <strain evidence="8">cv. OR44</strain>
    </source>
</reference>
<organism evidence="8">
    <name type="scientific">Oryza meridionalis</name>
    <dbReference type="NCBI Taxonomy" id="40149"/>
    <lineage>
        <taxon>Eukaryota</taxon>
        <taxon>Viridiplantae</taxon>
        <taxon>Streptophyta</taxon>
        <taxon>Embryophyta</taxon>
        <taxon>Tracheophyta</taxon>
        <taxon>Spermatophyta</taxon>
        <taxon>Magnoliopsida</taxon>
        <taxon>Liliopsida</taxon>
        <taxon>Poales</taxon>
        <taxon>Poaceae</taxon>
        <taxon>BOP clade</taxon>
        <taxon>Oryzoideae</taxon>
        <taxon>Oryzeae</taxon>
        <taxon>Oryzinae</taxon>
        <taxon>Oryza</taxon>
    </lineage>
</organism>
<dbReference type="InterPro" id="IPR013747">
    <property type="entry name" value="ACP_syn_III_C"/>
</dbReference>
<keyword evidence="5" id="KW-1133">Transmembrane helix</keyword>
<dbReference type="PIRSF" id="PIRSF036417">
    <property type="entry name" value="3-ktacl-CoA_syn"/>
    <property type="match status" value="1"/>
</dbReference>
<evidence type="ECO:0000256" key="4">
    <source>
        <dbReference type="PIRNR" id="PIRNR036417"/>
    </source>
</evidence>
<feature type="transmembrane region" description="Helical" evidence="5">
    <location>
        <begin position="20"/>
        <end position="44"/>
    </location>
</feature>
<dbReference type="EnsemblPlants" id="OMERI06G11730.1">
    <property type="protein sequence ID" value="OMERI06G11730.1"/>
    <property type="gene ID" value="OMERI06G11730"/>
</dbReference>
<keyword evidence="5" id="KW-0812">Transmembrane</keyword>
<dbReference type="Gramene" id="OMERI06G11730.1">
    <property type="protein sequence ID" value="OMERI06G11730.1"/>
    <property type="gene ID" value="OMERI06G11730"/>
</dbReference>
<dbReference type="InterPro" id="IPR012392">
    <property type="entry name" value="3-ktacl-CoA_syn"/>
</dbReference>
<dbReference type="SUPFAM" id="SSF53901">
    <property type="entry name" value="Thiolase-like"/>
    <property type="match status" value="2"/>
</dbReference>
<dbReference type="Pfam" id="PF08541">
    <property type="entry name" value="ACP_syn_III_C"/>
    <property type="match status" value="1"/>
</dbReference>
<keyword evidence="3 4" id="KW-0012">Acyltransferase</keyword>
<feature type="domain" description="Beta-ketoacyl-[acyl-carrier-protein] synthase III C-terminal" evidence="7">
    <location>
        <begin position="398"/>
        <end position="478"/>
    </location>
</feature>
<evidence type="ECO:0000256" key="1">
    <source>
        <dbReference type="ARBA" id="ARBA00005531"/>
    </source>
</evidence>
<protein>
    <recommendedName>
        <fullName evidence="4">3-ketoacyl-CoA synthase</fullName>
        <ecNumber evidence="4">2.3.1.-</ecNumber>
    </recommendedName>
</protein>
<evidence type="ECO:0000313" key="9">
    <source>
        <dbReference type="Proteomes" id="UP000008021"/>
    </source>
</evidence>
<keyword evidence="5" id="KW-0472">Membrane</keyword>
<evidence type="ECO:0000259" key="7">
    <source>
        <dbReference type="Pfam" id="PF08541"/>
    </source>
</evidence>
<sequence length="509" mass="55308">MTMSSPPPRAKHLKMAYQLIVNNFLAAIAVLVVAAVVVVIVVLVRAAQLGPGELLAGRLGAARHAHLFLAAFVVVSSAVATLLRLVRRPRSVYLVDYACFRPQPSNRLPFATFAEHYRLSPHIDDGSFRFVTRMMERSGLGERTYVPRGILYLPPRTGMEEAREEAEMVVFAAVGDLLARTGIRPEEIDVLVTNCSAFSPTPSFADMVVNRFKLRGDVRAVHLSGMGCSAGLIAVEVARNLLQAAAPRGAHALVVSTETTSFSHYTGTSRSMLLPTALFRMGGVAMLLSTSRSSATTTSRFRLAHIVRTLNAAEDRAYQCAYHEEDGDGNLGVNLSKDIVPVAGETLKANIATIGSRVLPASEKLLYAVSLLARKVAGSLRRKEAIKLRVPDFRTAFEHFCIHAGGRAVIDAVQSGLGLADEDVEASRMALHRFGNTSSSSVWYELAYVEAKGRMRRGDRVWMICFGSGFKCNSAAWECISPPARDADGPWADSIHQYPVAITTTTKMC</sequence>
<dbReference type="GO" id="GO:0006633">
    <property type="term" value="P:fatty acid biosynthetic process"/>
    <property type="evidence" value="ECO:0007669"/>
    <property type="project" value="UniProtKB-UniPathway"/>
</dbReference>
<name>A0A0E0E071_9ORYZ</name>
<evidence type="ECO:0000259" key="6">
    <source>
        <dbReference type="Pfam" id="PF08392"/>
    </source>
</evidence>
<comment type="similarity">
    <text evidence="1 4">Belongs to the thiolase-like superfamily. Chalcone/stilbene synthases family.</text>
</comment>
<keyword evidence="9" id="KW-1185">Reference proteome</keyword>
<accession>A0A0E0E071</accession>
<evidence type="ECO:0000313" key="8">
    <source>
        <dbReference type="EnsemblPlants" id="OMERI06G11730.1"/>
    </source>
</evidence>
<dbReference type="EC" id="2.3.1.-" evidence="4"/>
<reference evidence="8" key="1">
    <citation type="submission" date="2015-04" db="UniProtKB">
        <authorList>
            <consortium name="EnsemblPlants"/>
        </authorList>
    </citation>
    <scope>IDENTIFICATION</scope>
</reference>
<dbReference type="Proteomes" id="UP000008021">
    <property type="component" value="Chromosome 6"/>
</dbReference>
<dbReference type="InterPro" id="IPR016039">
    <property type="entry name" value="Thiolase-like"/>
</dbReference>
<dbReference type="Gene3D" id="3.40.47.10">
    <property type="match status" value="1"/>
</dbReference>